<evidence type="ECO:0000313" key="2">
    <source>
        <dbReference type="Proteomes" id="UP000005239"/>
    </source>
</evidence>
<evidence type="ECO:0000313" key="1">
    <source>
        <dbReference type="EnsemblMetazoa" id="PPA32891.1"/>
    </source>
</evidence>
<name>A0A2A6C8V9_PRIPA</name>
<reference evidence="1" key="2">
    <citation type="submission" date="2022-06" db="UniProtKB">
        <authorList>
            <consortium name="EnsemblMetazoa"/>
        </authorList>
    </citation>
    <scope>IDENTIFICATION</scope>
    <source>
        <strain evidence="1">PS312</strain>
    </source>
</reference>
<dbReference type="Proteomes" id="UP000005239">
    <property type="component" value="Unassembled WGS sequence"/>
</dbReference>
<accession>A0A8R1YJH2</accession>
<reference evidence="2" key="1">
    <citation type="journal article" date="2008" name="Nat. Genet.">
        <title>The Pristionchus pacificus genome provides a unique perspective on nematode lifestyle and parasitism.</title>
        <authorList>
            <person name="Dieterich C."/>
            <person name="Clifton S.W."/>
            <person name="Schuster L.N."/>
            <person name="Chinwalla A."/>
            <person name="Delehaunty K."/>
            <person name="Dinkelacker I."/>
            <person name="Fulton L."/>
            <person name="Fulton R."/>
            <person name="Godfrey J."/>
            <person name="Minx P."/>
            <person name="Mitreva M."/>
            <person name="Roeseler W."/>
            <person name="Tian H."/>
            <person name="Witte H."/>
            <person name="Yang S.P."/>
            <person name="Wilson R.K."/>
            <person name="Sommer R.J."/>
        </authorList>
    </citation>
    <scope>NUCLEOTIDE SEQUENCE [LARGE SCALE GENOMIC DNA]</scope>
    <source>
        <strain evidence="2">PS312</strain>
    </source>
</reference>
<organism evidence="1 2">
    <name type="scientific">Pristionchus pacificus</name>
    <name type="common">Parasitic nematode worm</name>
    <dbReference type="NCBI Taxonomy" id="54126"/>
    <lineage>
        <taxon>Eukaryota</taxon>
        <taxon>Metazoa</taxon>
        <taxon>Ecdysozoa</taxon>
        <taxon>Nematoda</taxon>
        <taxon>Chromadorea</taxon>
        <taxon>Rhabditida</taxon>
        <taxon>Rhabditina</taxon>
        <taxon>Diplogasteromorpha</taxon>
        <taxon>Diplogasteroidea</taxon>
        <taxon>Neodiplogasteridae</taxon>
        <taxon>Pristionchus</taxon>
    </lineage>
</organism>
<protein>
    <submittedName>
        <fullName evidence="1">Uncharacterized protein</fullName>
    </submittedName>
</protein>
<sequence>MHKHYDEFNHVPLDVDGFDEAALGEAFVALLLPFGGGAGEALVDVDGGTVLSAIDFFNTAEECTVLEYERQCDEQCLQKAPPYRFSITSPDLRATVISNYHICSNPTVPDLAATLAVPAAAVSGRAVFGPAFVFSLVTVPYTVPFSYRTFIGRASCSPCSACRPRRGAVVVDRRPHARLRGARVYNGINQCPLFACSSSPASPPSSASPTSAASAASAAPAAGGITVTIATHIRKIRMQISKKRPTLASAADSEASLLSGSGWLVVSPSGDGDGSWKLIAEAGAKSANGAEAEAMEHSRLTFTSCSIVSAGSTASSVASSAFSSSSSSYIGSVSRNYYDTLPFYSPAAI</sequence>
<gene>
    <name evidence="1" type="primary">WBGene00205751</name>
</gene>
<dbReference type="EnsemblMetazoa" id="PPA32891.1">
    <property type="protein sequence ID" value="PPA32891.1"/>
    <property type="gene ID" value="WBGene00205751"/>
</dbReference>
<accession>A0A2A6C8V9</accession>
<proteinExistence type="predicted"/>
<dbReference type="AlphaFoldDB" id="A0A2A6C8V9"/>
<keyword evidence="2" id="KW-1185">Reference proteome</keyword>